<dbReference type="CDD" id="cd00796">
    <property type="entry name" value="INT_Rci_Hp1_C"/>
    <property type="match status" value="1"/>
</dbReference>
<accession>A0A377E2L9</accession>
<dbReference type="Proteomes" id="UP000254088">
    <property type="component" value="Unassembled WGS sequence"/>
</dbReference>
<dbReference type="PROSITE" id="PS51898">
    <property type="entry name" value="TYR_RECOMBINASE"/>
    <property type="match status" value="1"/>
</dbReference>
<protein>
    <submittedName>
        <fullName evidence="8">Prophage integrase</fullName>
    </submittedName>
</protein>
<dbReference type="InterPro" id="IPR050090">
    <property type="entry name" value="Tyrosine_recombinase_XerCD"/>
</dbReference>
<evidence type="ECO:0000256" key="5">
    <source>
        <dbReference type="PROSITE-ProRule" id="PRU01248"/>
    </source>
</evidence>
<evidence type="ECO:0000256" key="3">
    <source>
        <dbReference type="ARBA" id="ARBA00023125"/>
    </source>
</evidence>
<dbReference type="GO" id="GO:0006310">
    <property type="term" value="P:DNA recombination"/>
    <property type="evidence" value="ECO:0007669"/>
    <property type="project" value="UniProtKB-KW"/>
</dbReference>
<name>A0A377E2L9_ECOLX</name>
<dbReference type="EMBL" id="UGEX01000002">
    <property type="protein sequence ID" value="STM57429.1"/>
    <property type="molecule type" value="Genomic_DNA"/>
</dbReference>
<dbReference type="Pfam" id="PF00589">
    <property type="entry name" value="Phage_integrase"/>
    <property type="match status" value="1"/>
</dbReference>
<reference evidence="8 9" key="1">
    <citation type="submission" date="2018-06" db="EMBL/GenBank/DDBJ databases">
        <authorList>
            <consortium name="Pathogen Informatics"/>
            <person name="Doyle S."/>
        </authorList>
    </citation>
    <scope>NUCLEOTIDE SEQUENCE [LARGE SCALE GENOMIC DNA]</scope>
    <source>
        <strain evidence="8 9">NCTC10429</strain>
    </source>
</reference>
<dbReference type="AlphaFoldDB" id="A0A377E2L9"/>
<sequence length="391" mass="45482">MSLFRRGEIWYASFTLPNGKRFKQSLGTKDKRQATELHDKLKAEAWRVSKLGEIPDITFEEACVRWLEEKAHKKSLDDDKSRIGFWLQHFAGMQLRDITESKIYSAMQKMTNRRHEENWKLRAEACRKKGKPVPEYTPKPASVATKATHLSFIKALLRAAEREWKMLDKAPIIKVPQPKNKRIRWLEPHEAQRLIDECPEPLKSVVEFALATGLRRSNIINLEWQQIDMQRRVAWINPEESKSNRAIGVALNDTACRVLKKQIGNHHRWVFVYKESCTKPDGTKAPTVRKMRYDANIAWKAALRRAGIDDFRFHDLRHTWASWLVQAGVPLSVLQEMGGWESIEMVRRYAHLAPNHLTEHARQIDSILNPSVPNLSQSRNKEVLMMCNLLI</sequence>
<keyword evidence="2" id="KW-0229">DNA integration</keyword>
<feature type="domain" description="Core-binding (CB)" evidence="7">
    <location>
        <begin position="57"/>
        <end position="161"/>
    </location>
</feature>
<evidence type="ECO:0000256" key="4">
    <source>
        <dbReference type="ARBA" id="ARBA00023172"/>
    </source>
</evidence>
<evidence type="ECO:0000259" key="7">
    <source>
        <dbReference type="PROSITE" id="PS51900"/>
    </source>
</evidence>
<keyword evidence="3 5" id="KW-0238">DNA-binding</keyword>
<dbReference type="InterPro" id="IPR013762">
    <property type="entry name" value="Integrase-like_cat_sf"/>
</dbReference>
<evidence type="ECO:0000256" key="1">
    <source>
        <dbReference type="ARBA" id="ARBA00008857"/>
    </source>
</evidence>
<dbReference type="Gene3D" id="1.10.443.10">
    <property type="entry name" value="Intergrase catalytic core"/>
    <property type="match status" value="1"/>
</dbReference>
<evidence type="ECO:0000313" key="8">
    <source>
        <dbReference type="EMBL" id="STM57429.1"/>
    </source>
</evidence>
<evidence type="ECO:0000313" key="9">
    <source>
        <dbReference type="Proteomes" id="UP000254088"/>
    </source>
</evidence>
<organism evidence="8 9">
    <name type="scientific">Escherichia coli</name>
    <dbReference type="NCBI Taxonomy" id="562"/>
    <lineage>
        <taxon>Bacteria</taxon>
        <taxon>Pseudomonadati</taxon>
        <taxon>Pseudomonadota</taxon>
        <taxon>Gammaproteobacteria</taxon>
        <taxon>Enterobacterales</taxon>
        <taxon>Enterobacteriaceae</taxon>
        <taxon>Escherichia</taxon>
    </lineage>
</organism>
<evidence type="ECO:0000256" key="2">
    <source>
        <dbReference type="ARBA" id="ARBA00022908"/>
    </source>
</evidence>
<dbReference type="InterPro" id="IPR002104">
    <property type="entry name" value="Integrase_catalytic"/>
</dbReference>
<dbReference type="GO" id="GO:0003677">
    <property type="term" value="F:DNA binding"/>
    <property type="evidence" value="ECO:0007669"/>
    <property type="project" value="UniProtKB-UniRule"/>
</dbReference>
<dbReference type="PANTHER" id="PTHR30349:SF64">
    <property type="entry name" value="PROPHAGE INTEGRASE INTD-RELATED"/>
    <property type="match status" value="1"/>
</dbReference>
<evidence type="ECO:0000259" key="6">
    <source>
        <dbReference type="PROSITE" id="PS51898"/>
    </source>
</evidence>
<dbReference type="SUPFAM" id="SSF56349">
    <property type="entry name" value="DNA breaking-rejoining enzymes"/>
    <property type="match status" value="1"/>
</dbReference>
<dbReference type="GO" id="GO:0015074">
    <property type="term" value="P:DNA integration"/>
    <property type="evidence" value="ECO:0007669"/>
    <property type="project" value="UniProtKB-KW"/>
</dbReference>
<proteinExistence type="inferred from homology"/>
<feature type="domain" description="Tyr recombinase" evidence="6">
    <location>
        <begin position="181"/>
        <end position="362"/>
    </location>
</feature>
<comment type="similarity">
    <text evidence="1">Belongs to the 'phage' integrase family.</text>
</comment>
<dbReference type="InterPro" id="IPR011010">
    <property type="entry name" value="DNA_brk_join_enz"/>
</dbReference>
<keyword evidence="4" id="KW-0233">DNA recombination</keyword>
<dbReference type="PANTHER" id="PTHR30349">
    <property type="entry name" value="PHAGE INTEGRASE-RELATED"/>
    <property type="match status" value="1"/>
</dbReference>
<dbReference type="Gene3D" id="1.10.150.130">
    <property type="match status" value="1"/>
</dbReference>
<dbReference type="PROSITE" id="PS51900">
    <property type="entry name" value="CB"/>
    <property type="match status" value="1"/>
</dbReference>
<dbReference type="InterPro" id="IPR044068">
    <property type="entry name" value="CB"/>
</dbReference>
<dbReference type="InterPro" id="IPR010998">
    <property type="entry name" value="Integrase_recombinase_N"/>
</dbReference>
<gene>
    <name evidence="8" type="ORF">NCTC10429_04002</name>
</gene>